<comment type="subcellular location">
    <subcellularLocation>
        <location evidence="8">Endomembrane system</location>
        <topology evidence="8">Single-pass type IV membrane protein</topology>
    </subcellularLocation>
</comment>
<organism evidence="12 13">
    <name type="scientific">Brachionus calyciflorus</name>
    <dbReference type="NCBI Taxonomy" id="104777"/>
    <lineage>
        <taxon>Eukaryota</taxon>
        <taxon>Metazoa</taxon>
        <taxon>Spiralia</taxon>
        <taxon>Gnathifera</taxon>
        <taxon>Rotifera</taxon>
        <taxon>Eurotatoria</taxon>
        <taxon>Monogononta</taxon>
        <taxon>Pseudotrocha</taxon>
        <taxon>Ploima</taxon>
        <taxon>Brachionidae</taxon>
        <taxon>Brachionus</taxon>
    </lineage>
</organism>
<dbReference type="InterPro" id="IPR007705">
    <property type="entry name" value="Vesicle_trsprt_v-SNARE_N"/>
</dbReference>
<feature type="coiled-coil region" evidence="9">
    <location>
        <begin position="44"/>
        <end position="99"/>
    </location>
</feature>
<dbReference type="GO" id="GO:0005789">
    <property type="term" value="C:endoplasmic reticulum membrane"/>
    <property type="evidence" value="ECO:0007669"/>
    <property type="project" value="TreeGrafter"/>
</dbReference>
<keyword evidence="5 10" id="KW-1133">Transmembrane helix</keyword>
<dbReference type="GO" id="GO:0006886">
    <property type="term" value="P:intracellular protein transport"/>
    <property type="evidence" value="ECO:0007669"/>
    <property type="project" value="InterPro"/>
</dbReference>
<dbReference type="Pfam" id="PF05008">
    <property type="entry name" value="V-SNARE"/>
    <property type="match status" value="1"/>
</dbReference>
<dbReference type="GO" id="GO:0005484">
    <property type="term" value="F:SNAP receptor activity"/>
    <property type="evidence" value="ECO:0007669"/>
    <property type="project" value="InterPro"/>
</dbReference>
<accession>A0A813YB51</accession>
<dbReference type="InterPro" id="IPR038407">
    <property type="entry name" value="v-SNARE_N_sf"/>
</dbReference>
<dbReference type="Proteomes" id="UP000663879">
    <property type="component" value="Unassembled WGS sequence"/>
</dbReference>
<dbReference type="PANTHER" id="PTHR21230:SF26">
    <property type="entry name" value="VESICLE TRANSPORT THROUGH INTERACTION WITH T-SNARES HOMOLOG 1A"/>
    <property type="match status" value="1"/>
</dbReference>
<evidence type="ECO:0000256" key="9">
    <source>
        <dbReference type="SAM" id="Coils"/>
    </source>
</evidence>
<dbReference type="GO" id="GO:0000149">
    <property type="term" value="F:SNARE binding"/>
    <property type="evidence" value="ECO:0007669"/>
    <property type="project" value="TreeGrafter"/>
</dbReference>
<protein>
    <recommendedName>
        <fullName evidence="11">Vesicle transport v-SNARE N-terminal domain-containing protein</fullName>
    </recommendedName>
</protein>
<evidence type="ECO:0000256" key="10">
    <source>
        <dbReference type="SAM" id="Phobius"/>
    </source>
</evidence>
<evidence type="ECO:0000256" key="6">
    <source>
        <dbReference type="ARBA" id="ARBA00023054"/>
    </source>
</evidence>
<feature type="domain" description="Vesicle transport v-SNARE N-terminal" evidence="11">
    <location>
        <begin position="1"/>
        <end position="96"/>
    </location>
</feature>
<sequence>MANNILRNYEQQFGVICADITNKISVSVSSSTKSESISTIESLFDDATEIIEQMELEIRDANSSKKRTQEQQDKYLNIINSYKSELAKLKSEFNRQVKNKSSKSNLNEIELNENNHEDSELFELKQKNKENVQKMNNNLENGYRMVLESEETGKTILSDLFGQREQMQRSRDRLREVNMNLGKSSRVVGAMTRKALQNKLILIGLCAFLILTVVFVLYLVIKKRFN</sequence>
<dbReference type="GO" id="GO:0005794">
    <property type="term" value="C:Golgi apparatus"/>
    <property type="evidence" value="ECO:0007669"/>
    <property type="project" value="InterPro"/>
</dbReference>
<dbReference type="GO" id="GO:0031201">
    <property type="term" value="C:SNARE complex"/>
    <property type="evidence" value="ECO:0007669"/>
    <property type="project" value="TreeGrafter"/>
</dbReference>
<dbReference type="Gene3D" id="1.20.5.110">
    <property type="match status" value="1"/>
</dbReference>
<dbReference type="InterPro" id="IPR010989">
    <property type="entry name" value="SNARE"/>
</dbReference>
<dbReference type="GO" id="GO:0005829">
    <property type="term" value="C:cytosol"/>
    <property type="evidence" value="ECO:0007669"/>
    <property type="project" value="GOC"/>
</dbReference>
<dbReference type="GO" id="GO:0042147">
    <property type="term" value="P:retrograde transport, endosome to Golgi"/>
    <property type="evidence" value="ECO:0007669"/>
    <property type="project" value="TreeGrafter"/>
</dbReference>
<dbReference type="PANTHER" id="PTHR21230">
    <property type="entry name" value="VESICLE TRANSPORT V-SNARE PROTEIN VTI1-RELATED"/>
    <property type="match status" value="1"/>
</dbReference>
<feature type="transmembrane region" description="Helical" evidence="10">
    <location>
        <begin position="200"/>
        <end position="221"/>
    </location>
</feature>
<dbReference type="GO" id="GO:0048280">
    <property type="term" value="P:vesicle fusion with Golgi apparatus"/>
    <property type="evidence" value="ECO:0007669"/>
    <property type="project" value="TreeGrafter"/>
</dbReference>
<evidence type="ECO:0000256" key="8">
    <source>
        <dbReference type="ARBA" id="ARBA00046280"/>
    </source>
</evidence>
<name>A0A813YB51_9BILA</name>
<dbReference type="GO" id="GO:0016236">
    <property type="term" value="P:macroautophagy"/>
    <property type="evidence" value="ECO:0007669"/>
    <property type="project" value="TreeGrafter"/>
</dbReference>
<evidence type="ECO:0000256" key="7">
    <source>
        <dbReference type="ARBA" id="ARBA00023136"/>
    </source>
</evidence>
<dbReference type="PIRSF" id="PIRSF028865">
    <property type="entry name" value="Membrin-2"/>
    <property type="match status" value="1"/>
</dbReference>
<evidence type="ECO:0000256" key="1">
    <source>
        <dbReference type="ARBA" id="ARBA00006108"/>
    </source>
</evidence>
<evidence type="ECO:0000259" key="11">
    <source>
        <dbReference type="Pfam" id="PF05008"/>
    </source>
</evidence>
<evidence type="ECO:0000313" key="13">
    <source>
        <dbReference type="Proteomes" id="UP000663879"/>
    </source>
</evidence>
<evidence type="ECO:0000313" key="12">
    <source>
        <dbReference type="EMBL" id="CAF0881666.1"/>
    </source>
</evidence>
<dbReference type="Pfam" id="PF12352">
    <property type="entry name" value="V-SNARE_C"/>
    <property type="match status" value="1"/>
</dbReference>
<dbReference type="EMBL" id="CAJNOC010001656">
    <property type="protein sequence ID" value="CAF0881666.1"/>
    <property type="molecule type" value="Genomic_DNA"/>
</dbReference>
<keyword evidence="3 10" id="KW-0812">Transmembrane</keyword>
<evidence type="ECO:0000256" key="3">
    <source>
        <dbReference type="ARBA" id="ARBA00022692"/>
    </source>
</evidence>
<gene>
    <name evidence="12" type="ORF">OXX778_LOCUS10444</name>
</gene>
<dbReference type="InterPro" id="IPR027027">
    <property type="entry name" value="GOSR2/Membrin/Bos1"/>
</dbReference>
<keyword evidence="6 9" id="KW-0175">Coiled coil</keyword>
<keyword evidence="4" id="KW-0653">Protein transport</keyword>
<reference evidence="12" key="1">
    <citation type="submission" date="2021-02" db="EMBL/GenBank/DDBJ databases">
        <authorList>
            <person name="Nowell W R."/>
        </authorList>
    </citation>
    <scope>NUCLEOTIDE SEQUENCE</scope>
    <source>
        <strain evidence="12">Ploen Becks lab</strain>
    </source>
</reference>
<dbReference type="GO" id="GO:0012507">
    <property type="term" value="C:ER to Golgi transport vesicle membrane"/>
    <property type="evidence" value="ECO:0007669"/>
    <property type="project" value="TreeGrafter"/>
</dbReference>
<comment type="similarity">
    <text evidence="1">Belongs to the VTI1 family.</text>
</comment>
<keyword evidence="7 10" id="KW-0472">Membrane</keyword>
<dbReference type="SUPFAM" id="SSF58038">
    <property type="entry name" value="SNARE fusion complex"/>
    <property type="match status" value="1"/>
</dbReference>
<evidence type="ECO:0000256" key="4">
    <source>
        <dbReference type="ARBA" id="ARBA00022927"/>
    </source>
</evidence>
<proteinExistence type="inferred from homology"/>
<dbReference type="GO" id="GO:0006891">
    <property type="term" value="P:intra-Golgi vesicle-mediated transport"/>
    <property type="evidence" value="ECO:0007669"/>
    <property type="project" value="TreeGrafter"/>
</dbReference>
<dbReference type="Gene3D" id="1.20.58.400">
    <property type="entry name" value="t-snare proteins"/>
    <property type="match status" value="1"/>
</dbReference>
<keyword evidence="13" id="KW-1185">Reference proteome</keyword>
<dbReference type="AlphaFoldDB" id="A0A813YB51"/>
<dbReference type="GO" id="GO:0006896">
    <property type="term" value="P:Golgi to vacuole transport"/>
    <property type="evidence" value="ECO:0007669"/>
    <property type="project" value="TreeGrafter"/>
</dbReference>
<dbReference type="GO" id="GO:0031902">
    <property type="term" value="C:late endosome membrane"/>
    <property type="evidence" value="ECO:0007669"/>
    <property type="project" value="TreeGrafter"/>
</dbReference>
<comment type="caution">
    <text evidence="12">The sequence shown here is derived from an EMBL/GenBank/DDBJ whole genome shotgun (WGS) entry which is preliminary data.</text>
</comment>
<keyword evidence="2" id="KW-0813">Transport</keyword>
<dbReference type="OrthoDB" id="430637at2759"/>
<evidence type="ECO:0000256" key="2">
    <source>
        <dbReference type="ARBA" id="ARBA00022448"/>
    </source>
</evidence>
<evidence type="ECO:0000256" key="5">
    <source>
        <dbReference type="ARBA" id="ARBA00022989"/>
    </source>
</evidence>
<dbReference type="FunFam" id="1.20.5.110:FF:000002">
    <property type="entry name" value="Vesicle transport through interaction with t-SNAREsB"/>
    <property type="match status" value="1"/>
</dbReference>
<dbReference type="SUPFAM" id="SSF47661">
    <property type="entry name" value="t-snare proteins"/>
    <property type="match status" value="1"/>
</dbReference>